<dbReference type="InterPro" id="IPR001347">
    <property type="entry name" value="SIS_dom"/>
</dbReference>
<name>A0A291TAH6_9FIRM</name>
<evidence type="ECO:0000313" key="6">
    <source>
        <dbReference type="EMBL" id="ATL90070.1"/>
    </source>
</evidence>
<dbReference type="InterPro" id="IPR036388">
    <property type="entry name" value="WH-like_DNA-bd_sf"/>
</dbReference>
<dbReference type="GO" id="GO:0003677">
    <property type="term" value="F:DNA binding"/>
    <property type="evidence" value="ECO:0007669"/>
    <property type="project" value="UniProtKB-KW"/>
</dbReference>
<dbReference type="Pfam" id="PF01380">
    <property type="entry name" value="SIS"/>
    <property type="match status" value="1"/>
</dbReference>
<sequence length="266" mass="28894">MHDSPGSVVTQLCSGLQLYSAERRIADCILADVKWASVATSAELAKASHSSEATVTRLCHKLGYANYRKFQLELARDVLEQQETEARKRPPNDPLHQALLDLQNNRQEEVQATIQALNLVQLRKVLSILRAAEIIEIEANGSSLPVAMDASLKLGSLGKRCMISPVPEKARSFSSALTPKDALLLISSAGRCVTLETAARAAKKNGTPVILITCDKRSALAGLSNYTLLASNRIQRIASDMLPSQLSAALVVEVLYYLLLGNFDLN</sequence>
<evidence type="ECO:0000259" key="4">
    <source>
        <dbReference type="PROSITE" id="PS51071"/>
    </source>
</evidence>
<dbReference type="InterPro" id="IPR047640">
    <property type="entry name" value="RpiR-like"/>
</dbReference>
<dbReference type="PROSITE" id="PS51464">
    <property type="entry name" value="SIS"/>
    <property type="match status" value="1"/>
</dbReference>
<dbReference type="GO" id="GO:0003700">
    <property type="term" value="F:DNA-binding transcription factor activity"/>
    <property type="evidence" value="ECO:0007669"/>
    <property type="project" value="InterPro"/>
</dbReference>
<dbReference type="CDD" id="cd05013">
    <property type="entry name" value="SIS_RpiR"/>
    <property type="match status" value="1"/>
</dbReference>
<dbReference type="Proteomes" id="UP000223709">
    <property type="component" value="Chromosome"/>
</dbReference>
<accession>A0A291TAH6</accession>
<dbReference type="PANTHER" id="PTHR30514:SF1">
    <property type="entry name" value="HTH-TYPE TRANSCRIPTIONAL REGULATOR HEXR-RELATED"/>
    <property type="match status" value="1"/>
</dbReference>
<dbReference type="Gene3D" id="1.10.10.10">
    <property type="entry name" value="Winged helix-like DNA-binding domain superfamily/Winged helix DNA-binding domain"/>
    <property type="match status" value="1"/>
</dbReference>
<dbReference type="Gene3D" id="3.40.50.10490">
    <property type="entry name" value="Glucose-6-phosphate isomerase like protein, domain 1"/>
    <property type="match status" value="1"/>
</dbReference>
<organism evidence="6 7">
    <name type="scientific">Faecalibacterium prausnitzii</name>
    <dbReference type="NCBI Taxonomy" id="853"/>
    <lineage>
        <taxon>Bacteria</taxon>
        <taxon>Bacillati</taxon>
        <taxon>Bacillota</taxon>
        <taxon>Clostridia</taxon>
        <taxon>Eubacteriales</taxon>
        <taxon>Oscillospiraceae</taxon>
        <taxon>Faecalibacterium</taxon>
    </lineage>
</organism>
<dbReference type="GO" id="GO:0097367">
    <property type="term" value="F:carbohydrate derivative binding"/>
    <property type="evidence" value="ECO:0007669"/>
    <property type="project" value="InterPro"/>
</dbReference>
<dbReference type="RefSeq" id="WP_098923828.1">
    <property type="nucleotide sequence ID" value="NZ_CP023819.1"/>
</dbReference>
<keyword evidence="2" id="KW-0238">DNA-binding</keyword>
<dbReference type="SUPFAM" id="SSF53697">
    <property type="entry name" value="SIS domain"/>
    <property type="match status" value="1"/>
</dbReference>
<dbReference type="InterPro" id="IPR009057">
    <property type="entry name" value="Homeodomain-like_sf"/>
</dbReference>
<dbReference type="EMBL" id="CP023819">
    <property type="protein sequence ID" value="ATL90070.1"/>
    <property type="molecule type" value="Genomic_DNA"/>
</dbReference>
<evidence type="ECO:0000256" key="2">
    <source>
        <dbReference type="ARBA" id="ARBA00023125"/>
    </source>
</evidence>
<dbReference type="InterPro" id="IPR035472">
    <property type="entry name" value="RpiR-like_SIS"/>
</dbReference>
<evidence type="ECO:0000256" key="3">
    <source>
        <dbReference type="ARBA" id="ARBA00023163"/>
    </source>
</evidence>
<dbReference type="PROSITE" id="PS51071">
    <property type="entry name" value="HTH_RPIR"/>
    <property type="match status" value="1"/>
</dbReference>
<reference evidence="6 7" key="1">
    <citation type="submission" date="2017-10" db="EMBL/GenBank/DDBJ databases">
        <title>Complete Genome Sequence of Faecalibacterium prausnitzii isolated from the gut of healthy adult Indian.</title>
        <authorList>
            <person name="Bag S."/>
            <person name="Ghosh T.S."/>
            <person name="Das B."/>
        </authorList>
    </citation>
    <scope>NUCLEOTIDE SEQUENCE [LARGE SCALE GENOMIC DNA]</scope>
    <source>
        <strain evidence="6 7">Indica</strain>
    </source>
</reference>
<dbReference type="AlphaFoldDB" id="A0A291TAH6"/>
<keyword evidence="3" id="KW-0804">Transcription</keyword>
<feature type="domain" description="HTH rpiR-type" evidence="4">
    <location>
        <begin position="5"/>
        <end position="81"/>
    </location>
</feature>
<evidence type="ECO:0000256" key="1">
    <source>
        <dbReference type="ARBA" id="ARBA00023015"/>
    </source>
</evidence>
<dbReference type="SUPFAM" id="SSF46689">
    <property type="entry name" value="Homeodomain-like"/>
    <property type="match status" value="1"/>
</dbReference>
<dbReference type="Pfam" id="PF01418">
    <property type="entry name" value="HTH_6"/>
    <property type="match status" value="1"/>
</dbReference>
<feature type="domain" description="SIS" evidence="5">
    <location>
        <begin position="125"/>
        <end position="262"/>
    </location>
</feature>
<dbReference type="InterPro" id="IPR046348">
    <property type="entry name" value="SIS_dom_sf"/>
</dbReference>
<evidence type="ECO:0000313" key="7">
    <source>
        <dbReference type="Proteomes" id="UP000223709"/>
    </source>
</evidence>
<proteinExistence type="predicted"/>
<dbReference type="InterPro" id="IPR000281">
    <property type="entry name" value="HTH_RpiR"/>
</dbReference>
<protein>
    <submittedName>
        <fullName evidence="6">Transcriptional regulator</fullName>
    </submittedName>
</protein>
<dbReference type="PANTHER" id="PTHR30514">
    <property type="entry name" value="GLUCOKINASE"/>
    <property type="match status" value="1"/>
</dbReference>
<evidence type="ECO:0000259" key="5">
    <source>
        <dbReference type="PROSITE" id="PS51464"/>
    </source>
</evidence>
<keyword evidence="1" id="KW-0805">Transcription regulation</keyword>
<gene>
    <name evidence="6" type="ORF">CRH10_07040</name>
</gene>
<dbReference type="GO" id="GO:1901135">
    <property type="term" value="P:carbohydrate derivative metabolic process"/>
    <property type="evidence" value="ECO:0007669"/>
    <property type="project" value="InterPro"/>
</dbReference>